<organism evidence="3 4">
    <name type="scientific">Parvicella tangerina</name>
    <dbReference type="NCBI Taxonomy" id="2829795"/>
    <lineage>
        <taxon>Bacteria</taxon>
        <taxon>Pseudomonadati</taxon>
        <taxon>Bacteroidota</taxon>
        <taxon>Flavobacteriia</taxon>
        <taxon>Flavobacteriales</taxon>
        <taxon>Parvicellaceae</taxon>
        <taxon>Parvicella</taxon>
    </lineage>
</organism>
<dbReference type="Pfam" id="PF03544">
    <property type="entry name" value="TonB_C"/>
    <property type="match status" value="1"/>
</dbReference>
<name>A0A916JL52_9FLAO</name>
<keyword evidence="1" id="KW-0732">Signal</keyword>
<evidence type="ECO:0000313" key="4">
    <source>
        <dbReference type="Proteomes" id="UP000683507"/>
    </source>
</evidence>
<gene>
    <name evidence="3" type="ORF">CRYO30217_01098</name>
</gene>
<proteinExistence type="predicted"/>
<sequence>MHVPAKSSTQNTMRLITKLLGFQLLFLFHLSIDAQDCDTTVYEVVEEMPEFPGGMERLYEYMAGFTIPKVEDSNIQSKFYFEFIIRCDGSITELKPLKNHDHPITIAALNYLKRMPKWTPGKHQGHKVNVKYVIPLTICYMD</sequence>
<accession>A0A916JL52</accession>
<keyword evidence="4" id="KW-1185">Reference proteome</keyword>
<dbReference type="AlphaFoldDB" id="A0A916JL52"/>
<evidence type="ECO:0000256" key="1">
    <source>
        <dbReference type="SAM" id="SignalP"/>
    </source>
</evidence>
<dbReference type="Proteomes" id="UP000683507">
    <property type="component" value="Chromosome"/>
</dbReference>
<feature type="chain" id="PRO_5037599640" description="TonB C-terminal domain-containing protein" evidence="1">
    <location>
        <begin position="35"/>
        <end position="142"/>
    </location>
</feature>
<dbReference type="KEGG" id="ptan:CRYO30217_01098"/>
<reference evidence="3" key="1">
    <citation type="submission" date="2021-04" db="EMBL/GenBank/DDBJ databases">
        <authorList>
            <person name="Rodrigo-Torres L."/>
            <person name="Arahal R. D."/>
            <person name="Lucena T."/>
        </authorList>
    </citation>
    <scope>NUCLEOTIDE SEQUENCE</scope>
    <source>
        <strain evidence="3">AS29M-1</strain>
    </source>
</reference>
<evidence type="ECO:0000313" key="3">
    <source>
        <dbReference type="EMBL" id="CAG5079853.1"/>
    </source>
</evidence>
<evidence type="ECO:0000259" key="2">
    <source>
        <dbReference type="Pfam" id="PF03544"/>
    </source>
</evidence>
<dbReference type="Gene3D" id="3.30.1150.10">
    <property type="match status" value="1"/>
</dbReference>
<protein>
    <recommendedName>
        <fullName evidence="2">TonB C-terminal domain-containing protein</fullName>
    </recommendedName>
</protein>
<dbReference type="InterPro" id="IPR037682">
    <property type="entry name" value="TonB_C"/>
</dbReference>
<dbReference type="EMBL" id="OU015584">
    <property type="protein sequence ID" value="CAG5079853.1"/>
    <property type="molecule type" value="Genomic_DNA"/>
</dbReference>
<feature type="signal peptide" evidence="1">
    <location>
        <begin position="1"/>
        <end position="34"/>
    </location>
</feature>
<dbReference type="GO" id="GO:0055085">
    <property type="term" value="P:transmembrane transport"/>
    <property type="evidence" value="ECO:0007669"/>
    <property type="project" value="InterPro"/>
</dbReference>
<dbReference type="SUPFAM" id="SSF74653">
    <property type="entry name" value="TolA/TonB C-terminal domain"/>
    <property type="match status" value="1"/>
</dbReference>
<feature type="domain" description="TonB C-terminal" evidence="2">
    <location>
        <begin position="73"/>
        <end position="136"/>
    </location>
</feature>